<dbReference type="Ensembl" id="ENSGWIT00000047887.1">
    <property type="protein sequence ID" value="ENSGWIP00000044168.1"/>
    <property type="gene ID" value="ENSGWIG00000021994.1"/>
</dbReference>
<keyword evidence="2" id="KW-1185">Reference proteome</keyword>
<sequence length="73" mass="8363">MESRVFLSSLDHFMLSPLVSWVKTFVPCDGGIHLDFSELLDGVFLNDIMIKHILQCWGQLHFLITFSSSIIHV</sequence>
<organism evidence="1 2">
    <name type="scientific">Gouania willdenowi</name>
    <name type="common">Blunt-snouted clingfish</name>
    <name type="synonym">Lepadogaster willdenowi</name>
    <dbReference type="NCBI Taxonomy" id="441366"/>
    <lineage>
        <taxon>Eukaryota</taxon>
        <taxon>Metazoa</taxon>
        <taxon>Chordata</taxon>
        <taxon>Craniata</taxon>
        <taxon>Vertebrata</taxon>
        <taxon>Euteleostomi</taxon>
        <taxon>Actinopterygii</taxon>
        <taxon>Neopterygii</taxon>
        <taxon>Teleostei</taxon>
        <taxon>Neoteleostei</taxon>
        <taxon>Acanthomorphata</taxon>
        <taxon>Ovalentaria</taxon>
        <taxon>Blenniimorphae</taxon>
        <taxon>Blenniiformes</taxon>
        <taxon>Gobiesocoidei</taxon>
        <taxon>Gobiesocidae</taxon>
        <taxon>Gobiesocinae</taxon>
        <taxon>Gouania</taxon>
    </lineage>
</organism>
<evidence type="ECO:0000313" key="1">
    <source>
        <dbReference type="Ensembl" id="ENSGWIP00000044168.1"/>
    </source>
</evidence>
<reference evidence="1" key="1">
    <citation type="submission" date="2020-06" db="EMBL/GenBank/DDBJ databases">
        <authorList>
            <consortium name="Wellcome Sanger Institute Data Sharing"/>
        </authorList>
    </citation>
    <scope>NUCLEOTIDE SEQUENCE [LARGE SCALE GENOMIC DNA]</scope>
</reference>
<dbReference type="Gene3D" id="1.10.418.10">
    <property type="entry name" value="Calponin-like domain"/>
    <property type="match status" value="1"/>
</dbReference>
<dbReference type="AlphaFoldDB" id="A0A8C5HH49"/>
<name>A0A8C5HH49_GOUWI</name>
<dbReference type="InterPro" id="IPR036872">
    <property type="entry name" value="CH_dom_sf"/>
</dbReference>
<accession>A0A8C5HH49</accession>
<reference evidence="1" key="2">
    <citation type="submission" date="2025-08" db="UniProtKB">
        <authorList>
            <consortium name="Ensembl"/>
        </authorList>
    </citation>
    <scope>IDENTIFICATION</scope>
</reference>
<evidence type="ECO:0000313" key="2">
    <source>
        <dbReference type="Proteomes" id="UP000694680"/>
    </source>
</evidence>
<proteinExistence type="predicted"/>
<dbReference type="Proteomes" id="UP000694680">
    <property type="component" value="Chromosome 1"/>
</dbReference>
<dbReference type="SUPFAM" id="SSF116907">
    <property type="entry name" value="Hook domain"/>
    <property type="match status" value="1"/>
</dbReference>
<reference evidence="1" key="3">
    <citation type="submission" date="2025-09" db="UniProtKB">
        <authorList>
            <consortium name="Ensembl"/>
        </authorList>
    </citation>
    <scope>IDENTIFICATION</scope>
</reference>
<protein>
    <submittedName>
        <fullName evidence="1">Uncharacterized protein</fullName>
    </submittedName>
</protein>